<evidence type="ECO:0000313" key="9">
    <source>
        <dbReference type="Proteomes" id="UP000483379"/>
    </source>
</evidence>
<dbReference type="GO" id="GO:0046872">
    <property type="term" value="F:metal ion binding"/>
    <property type="evidence" value="ECO:0007669"/>
    <property type="project" value="UniProtKB-KW"/>
</dbReference>
<dbReference type="InterPro" id="IPR036909">
    <property type="entry name" value="Cyt_c-like_dom_sf"/>
</dbReference>
<keyword evidence="9" id="KW-1185">Reference proteome</keyword>
<dbReference type="AlphaFoldDB" id="A0A6M0JXC2"/>
<dbReference type="GO" id="GO:0004130">
    <property type="term" value="F:cytochrome-c peroxidase activity"/>
    <property type="evidence" value="ECO:0007669"/>
    <property type="project" value="TreeGrafter"/>
</dbReference>
<evidence type="ECO:0000256" key="4">
    <source>
        <dbReference type="ARBA" id="ARBA00023002"/>
    </source>
</evidence>
<keyword evidence="5 6" id="KW-0408">Iron</keyword>
<dbReference type="InterPro" id="IPR009056">
    <property type="entry name" value="Cyt_c-like_dom"/>
</dbReference>
<comment type="subcellular location">
    <subcellularLocation>
        <location evidence="1">Cell envelope</location>
    </subcellularLocation>
</comment>
<organism evidence="8 9">
    <name type="scientific">Thiorhodococcus minor</name>
    <dbReference type="NCBI Taxonomy" id="57489"/>
    <lineage>
        <taxon>Bacteria</taxon>
        <taxon>Pseudomonadati</taxon>
        <taxon>Pseudomonadota</taxon>
        <taxon>Gammaproteobacteria</taxon>
        <taxon>Chromatiales</taxon>
        <taxon>Chromatiaceae</taxon>
        <taxon>Thiorhodococcus</taxon>
    </lineage>
</organism>
<gene>
    <name evidence="8" type="ORF">G3446_09695</name>
</gene>
<keyword evidence="4" id="KW-0560">Oxidoreductase</keyword>
<evidence type="ECO:0000259" key="7">
    <source>
        <dbReference type="PROSITE" id="PS51007"/>
    </source>
</evidence>
<evidence type="ECO:0000256" key="3">
    <source>
        <dbReference type="ARBA" id="ARBA00022723"/>
    </source>
</evidence>
<dbReference type="PROSITE" id="PS51007">
    <property type="entry name" value="CYTC"/>
    <property type="match status" value="1"/>
</dbReference>
<dbReference type="Proteomes" id="UP000483379">
    <property type="component" value="Unassembled WGS sequence"/>
</dbReference>
<keyword evidence="3 6" id="KW-0479">Metal-binding</keyword>
<dbReference type="Pfam" id="PF03150">
    <property type="entry name" value="CCP_MauG"/>
    <property type="match status" value="1"/>
</dbReference>
<evidence type="ECO:0000256" key="1">
    <source>
        <dbReference type="ARBA" id="ARBA00004196"/>
    </source>
</evidence>
<comment type="caution">
    <text evidence="8">The sequence shown here is derived from an EMBL/GenBank/DDBJ whole genome shotgun (WGS) entry which is preliminary data.</text>
</comment>
<dbReference type="Gene3D" id="1.10.760.10">
    <property type="entry name" value="Cytochrome c-like domain"/>
    <property type="match status" value="1"/>
</dbReference>
<evidence type="ECO:0000313" key="8">
    <source>
        <dbReference type="EMBL" id="NEV62160.1"/>
    </source>
</evidence>
<dbReference type="GO" id="GO:0020037">
    <property type="term" value="F:heme binding"/>
    <property type="evidence" value="ECO:0007669"/>
    <property type="project" value="InterPro"/>
</dbReference>
<dbReference type="PANTHER" id="PTHR30600:SF7">
    <property type="entry name" value="CYTOCHROME C PEROXIDASE-RELATED"/>
    <property type="match status" value="1"/>
</dbReference>
<dbReference type="PANTHER" id="PTHR30600">
    <property type="entry name" value="CYTOCHROME C PEROXIDASE-RELATED"/>
    <property type="match status" value="1"/>
</dbReference>
<dbReference type="EMBL" id="JAAIJQ010000023">
    <property type="protein sequence ID" value="NEV62160.1"/>
    <property type="molecule type" value="Genomic_DNA"/>
</dbReference>
<evidence type="ECO:0000256" key="2">
    <source>
        <dbReference type="ARBA" id="ARBA00022617"/>
    </source>
</evidence>
<reference evidence="8 9" key="1">
    <citation type="submission" date="2020-02" db="EMBL/GenBank/DDBJ databases">
        <title>Genome sequences of Thiorhodococcus mannitoliphagus and Thiorhodococcus minor, purple sulfur photosynthetic bacteria in the gammaproteobacterial family, Chromatiaceae.</title>
        <authorList>
            <person name="Aviles F.A."/>
            <person name="Meyer T.E."/>
            <person name="Kyndt J.A."/>
        </authorList>
    </citation>
    <scope>NUCLEOTIDE SEQUENCE [LARGE SCALE GENOMIC DNA]</scope>
    <source>
        <strain evidence="8 9">DSM 11518</strain>
    </source>
</reference>
<proteinExistence type="predicted"/>
<evidence type="ECO:0000256" key="5">
    <source>
        <dbReference type="ARBA" id="ARBA00023004"/>
    </source>
</evidence>
<name>A0A6M0JXC2_9GAMM</name>
<evidence type="ECO:0000256" key="6">
    <source>
        <dbReference type="PROSITE-ProRule" id="PRU00433"/>
    </source>
</evidence>
<accession>A0A6M0JXC2</accession>
<sequence>MGSDERLVADFDEVSEQGITPAMVSGAIAAFLRTLATPGSRFDRWLEGDDAALTEAELEGYRLFKSYGCVSCHQGANVGGNMYGRMGLMGAYFADRGGEVTQADLGRFGVTGLAEDRHLFKVPSLRLAVHNAPYFHDGSAETLADAIRLMARYQLGRSISRAHVRAIEAFLATLVGERPRPGR</sequence>
<dbReference type="SUPFAM" id="SSF46626">
    <property type="entry name" value="Cytochrome c"/>
    <property type="match status" value="1"/>
</dbReference>
<dbReference type="InterPro" id="IPR004852">
    <property type="entry name" value="Di-haem_cyt_c_peroxidsae"/>
</dbReference>
<feature type="domain" description="Cytochrome c" evidence="7">
    <location>
        <begin position="55"/>
        <end position="175"/>
    </location>
</feature>
<dbReference type="GO" id="GO:0009055">
    <property type="term" value="F:electron transfer activity"/>
    <property type="evidence" value="ECO:0007669"/>
    <property type="project" value="InterPro"/>
</dbReference>
<dbReference type="InterPro" id="IPR051395">
    <property type="entry name" value="Cytochrome_c_Peroxidase/MauG"/>
</dbReference>
<protein>
    <recommendedName>
        <fullName evidence="7">Cytochrome c domain-containing protein</fullName>
    </recommendedName>
</protein>
<dbReference type="GO" id="GO:0030313">
    <property type="term" value="C:cell envelope"/>
    <property type="evidence" value="ECO:0007669"/>
    <property type="project" value="UniProtKB-SubCell"/>
</dbReference>
<keyword evidence="2 6" id="KW-0349">Heme</keyword>